<dbReference type="InterPro" id="IPR013830">
    <property type="entry name" value="SGNH_hydro"/>
</dbReference>
<dbReference type="InterPro" id="IPR036514">
    <property type="entry name" value="SGNH_hydro_sf"/>
</dbReference>
<proteinExistence type="predicted"/>
<evidence type="ECO:0000259" key="1">
    <source>
        <dbReference type="Pfam" id="PF13472"/>
    </source>
</evidence>
<feature type="domain" description="SGNH hydrolase-type esterase" evidence="1">
    <location>
        <begin position="117"/>
        <end position="242"/>
    </location>
</feature>
<comment type="caution">
    <text evidence="2">The sequence shown here is derived from an EMBL/GenBank/DDBJ whole genome shotgun (WGS) entry which is preliminary data.</text>
</comment>
<dbReference type="Pfam" id="PF13472">
    <property type="entry name" value="Lipase_GDSL_2"/>
    <property type="match status" value="1"/>
</dbReference>
<evidence type="ECO:0000313" key="2">
    <source>
        <dbReference type="EMBL" id="HJC74195.1"/>
    </source>
</evidence>
<dbReference type="AlphaFoldDB" id="A0A9D2QA33"/>
<protein>
    <submittedName>
        <fullName evidence="2">Phospholipase</fullName>
    </submittedName>
</protein>
<name>A0A9D2QA33_9FIRM</name>
<organism evidence="2 3">
    <name type="scientific">Candidatus Mediterraneibacter faecavium</name>
    <dbReference type="NCBI Taxonomy" id="2838668"/>
    <lineage>
        <taxon>Bacteria</taxon>
        <taxon>Bacillati</taxon>
        <taxon>Bacillota</taxon>
        <taxon>Clostridia</taxon>
        <taxon>Lachnospirales</taxon>
        <taxon>Lachnospiraceae</taxon>
        <taxon>Mediterraneibacter</taxon>
    </lineage>
</organism>
<dbReference type="EMBL" id="DWVY01000019">
    <property type="protein sequence ID" value="HJC74195.1"/>
    <property type="molecule type" value="Genomic_DNA"/>
</dbReference>
<sequence>MIRIKRKTKRYLILLGLAAAVVILVLLIVHGVRSVLRPDTDTSAGLEYIQQEEAGSVAEIEDKINLLEQQERAEAGDSEDTRSVKERFSGAVVIGDSVTQGFSEYDILNTSSVVSKIGVHLYEADELIDQAEALSPGTVFLALGRNDLAATEGDVNEFISQYTDVLDRIANDLPDANIFVNSIFPVQDSAIEDDPYLADIADYNTALKELCDSRSIGFIDNTDLAEDQYFEPDGQHFTADFYSVWAEHMAEVAAL</sequence>
<dbReference type="Gene3D" id="3.40.50.1110">
    <property type="entry name" value="SGNH hydrolase"/>
    <property type="match status" value="1"/>
</dbReference>
<dbReference type="SUPFAM" id="SSF52266">
    <property type="entry name" value="SGNH hydrolase"/>
    <property type="match status" value="1"/>
</dbReference>
<reference evidence="2" key="1">
    <citation type="journal article" date="2021" name="PeerJ">
        <title>Extensive microbial diversity within the chicken gut microbiome revealed by metagenomics and culture.</title>
        <authorList>
            <person name="Gilroy R."/>
            <person name="Ravi A."/>
            <person name="Getino M."/>
            <person name="Pursley I."/>
            <person name="Horton D.L."/>
            <person name="Alikhan N.F."/>
            <person name="Baker D."/>
            <person name="Gharbi K."/>
            <person name="Hall N."/>
            <person name="Watson M."/>
            <person name="Adriaenssens E.M."/>
            <person name="Foster-Nyarko E."/>
            <person name="Jarju S."/>
            <person name="Secka A."/>
            <person name="Antonio M."/>
            <person name="Oren A."/>
            <person name="Chaudhuri R.R."/>
            <person name="La Ragione R."/>
            <person name="Hildebrand F."/>
            <person name="Pallen M.J."/>
        </authorList>
    </citation>
    <scope>NUCLEOTIDE SEQUENCE</scope>
    <source>
        <strain evidence="2">CHK196-7946</strain>
    </source>
</reference>
<gene>
    <name evidence="2" type="ORF">H9697_04510</name>
</gene>
<reference evidence="2" key="2">
    <citation type="submission" date="2021-04" db="EMBL/GenBank/DDBJ databases">
        <authorList>
            <person name="Gilroy R."/>
        </authorList>
    </citation>
    <scope>NUCLEOTIDE SEQUENCE</scope>
    <source>
        <strain evidence="2">CHK196-7946</strain>
    </source>
</reference>
<accession>A0A9D2QA33</accession>
<dbReference type="Proteomes" id="UP000823902">
    <property type="component" value="Unassembled WGS sequence"/>
</dbReference>
<evidence type="ECO:0000313" key="3">
    <source>
        <dbReference type="Proteomes" id="UP000823902"/>
    </source>
</evidence>